<sequence>MKLTPLAIATALTLSLSGCGSDSDNSVETPTPDSGYPLEKYVVMDVDHQPKTIRTHKVVFGRFDDKIKPWSRDIASFEDGSPKPDYDADNDGRITVWDAEAAGIVNPSIDYQNISSKLVVEFLAQNPDGLGQYSTRPDVFVQGQYSVFDLLRYMVYSDDSLRFESVTPYTESKYKTTEFVLSQDINGDGDFTNDGEYSQSSNWYFRFKTSGGDFMRAIGEPDGEATYLRMDEMWAQDDMVIRFQPFYEVTTKRRQYIWQKEVERLAAQGGKYLLEQLRVVPKAGGMHNLVENLEVTAHNLRPDVFQPGVITGVDLFMSAIDQGYDIKLSYWPTLDTGASVYSYSINEIEGDTSSSGQGWMMLIGEDEIGKDYGNKLNALPQCNWDQTGASASSSDFPIDECLADYQFGFGANVLHLMTDVYVMNYPKQFAQAVWGSHYPQWGMEEYNGNDGSKDYDFGQGDSVSLEKLVAETASDSATILTPTHYGWGKADCMLCHDADTGHKNGAPLPINSVDGFDEPQAYFCATCHGSNGAPKGHGASARCFWCHSNSKTPDFHGDAFAKRTVNSKLDDMHQAYVDGELPEDVYFNHGSKTNTMTRDKSGNAASYPESGVQSGTNSDWSMSKTFPDPYSCMTCHANP</sequence>
<dbReference type="SUPFAM" id="SSF48695">
    <property type="entry name" value="Multiheme cytochromes"/>
    <property type="match status" value="1"/>
</dbReference>
<dbReference type="Gene3D" id="3.90.10.10">
    <property type="entry name" value="Cytochrome C3"/>
    <property type="match status" value="1"/>
</dbReference>
<evidence type="ECO:0000313" key="3">
    <source>
        <dbReference type="Proteomes" id="UP000305675"/>
    </source>
</evidence>
<keyword evidence="3" id="KW-1185">Reference proteome</keyword>
<dbReference type="EMBL" id="SWCJ01000004">
    <property type="protein sequence ID" value="TKB56247.1"/>
    <property type="molecule type" value="Genomic_DNA"/>
</dbReference>
<dbReference type="RefSeq" id="WP_136862977.1">
    <property type="nucleotide sequence ID" value="NZ_SWCJ01000004.1"/>
</dbReference>
<dbReference type="PROSITE" id="PS51257">
    <property type="entry name" value="PROKAR_LIPOPROTEIN"/>
    <property type="match status" value="1"/>
</dbReference>
<feature type="compositionally biased region" description="Polar residues" evidence="1">
    <location>
        <begin position="611"/>
        <end position="620"/>
    </location>
</feature>
<gene>
    <name evidence="2" type="ORF">FCL42_08520</name>
</gene>
<dbReference type="AlphaFoldDB" id="A0A4U1BQH2"/>
<reference evidence="2 3" key="1">
    <citation type="submission" date="2019-04" db="EMBL/GenBank/DDBJ databases">
        <authorList>
            <person name="Hwang J.C."/>
        </authorList>
    </citation>
    <scope>NUCLEOTIDE SEQUENCE [LARGE SCALE GENOMIC DNA]</scope>
    <source>
        <strain evidence="2 3">IMCC35002</strain>
    </source>
</reference>
<feature type="region of interest" description="Disordered" evidence="1">
    <location>
        <begin position="590"/>
        <end position="620"/>
    </location>
</feature>
<accession>A0A4U1BQH2</accession>
<dbReference type="OrthoDB" id="6245000at2"/>
<proteinExistence type="predicted"/>
<comment type="caution">
    <text evidence="2">The sequence shown here is derived from an EMBL/GenBank/DDBJ whole genome shotgun (WGS) entry which is preliminary data.</text>
</comment>
<name>A0A4U1BQH2_9GAMM</name>
<dbReference type="InterPro" id="IPR036280">
    <property type="entry name" value="Multihaem_cyt_sf"/>
</dbReference>
<dbReference type="Proteomes" id="UP000305675">
    <property type="component" value="Unassembled WGS sequence"/>
</dbReference>
<evidence type="ECO:0000313" key="2">
    <source>
        <dbReference type="EMBL" id="TKB56247.1"/>
    </source>
</evidence>
<protein>
    <submittedName>
        <fullName evidence="2">Uncharacterized protein</fullName>
    </submittedName>
</protein>
<evidence type="ECO:0000256" key="1">
    <source>
        <dbReference type="SAM" id="MobiDB-lite"/>
    </source>
</evidence>
<organism evidence="2 3">
    <name type="scientific">Ferrimonas aestuarii</name>
    <dbReference type="NCBI Taxonomy" id="2569539"/>
    <lineage>
        <taxon>Bacteria</taxon>
        <taxon>Pseudomonadati</taxon>
        <taxon>Pseudomonadota</taxon>
        <taxon>Gammaproteobacteria</taxon>
        <taxon>Alteromonadales</taxon>
        <taxon>Ferrimonadaceae</taxon>
        <taxon>Ferrimonas</taxon>
    </lineage>
</organism>